<dbReference type="GO" id="GO:0000209">
    <property type="term" value="P:protein polyubiquitination"/>
    <property type="evidence" value="ECO:0000318"/>
    <property type="project" value="GO_Central"/>
</dbReference>
<dbReference type="GO" id="GO:0061630">
    <property type="term" value="F:ubiquitin protein ligase activity"/>
    <property type="evidence" value="ECO:0000318"/>
    <property type="project" value="GO_Central"/>
</dbReference>
<dbReference type="SUPFAM" id="SSF57850">
    <property type="entry name" value="RING/U-box"/>
    <property type="match status" value="1"/>
</dbReference>
<name>T1EU61_HELRO</name>
<feature type="region of interest" description="Disordered" evidence="8">
    <location>
        <begin position="102"/>
        <end position="144"/>
    </location>
</feature>
<dbReference type="OMA" id="NVEATMN"/>
<dbReference type="HOGENOM" id="CLU_1062752_0_0_1"/>
<proteinExistence type="predicted"/>
<dbReference type="AlphaFoldDB" id="T1EU61"/>
<reference evidence="12" key="1">
    <citation type="submission" date="2012-12" db="EMBL/GenBank/DDBJ databases">
        <authorList>
            <person name="Hellsten U."/>
            <person name="Grimwood J."/>
            <person name="Chapman J.A."/>
            <person name="Shapiro H."/>
            <person name="Aerts A."/>
            <person name="Otillar R.P."/>
            <person name="Terry A.Y."/>
            <person name="Boore J.L."/>
            <person name="Simakov O."/>
            <person name="Marletaz F."/>
            <person name="Cho S.-J."/>
            <person name="Edsinger-Gonzales E."/>
            <person name="Havlak P."/>
            <person name="Kuo D.-H."/>
            <person name="Larsson T."/>
            <person name="Lv J."/>
            <person name="Arendt D."/>
            <person name="Savage R."/>
            <person name="Osoegawa K."/>
            <person name="de Jong P."/>
            <person name="Lindberg D.R."/>
            <person name="Seaver E.C."/>
            <person name="Weisblat D.A."/>
            <person name="Putnam N.H."/>
            <person name="Grigoriev I.V."/>
            <person name="Rokhsar D.S."/>
        </authorList>
    </citation>
    <scope>NUCLEOTIDE SEQUENCE</scope>
</reference>
<dbReference type="InParanoid" id="T1EU61"/>
<evidence type="ECO:0000313" key="11">
    <source>
        <dbReference type="EnsemblMetazoa" id="HelroP163538"/>
    </source>
</evidence>
<evidence type="ECO:0000256" key="5">
    <source>
        <dbReference type="ARBA" id="ARBA00022771"/>
    </source>
</evidence>
<feature type="compositionally biased region" description="Basic and acidic residues" evidence="8">
    <location>
        <begin position="166"/>
        <end position="201"/>
    </location>
</feature>
<dbReference type="OrthoDB" id="365379at2759"/>
<reference evidence="11" key="3">
    <citation type="submission" date="2015-06" db="UniProtKB">
        <authorList>
            <consortium name="EnsemblMetazoa"/>
        </authorList>
    </citation>
    <scope>IDENTIFICATION</scope>
</reference>
<dbReference type="InterPro" id="IPR013083">
    <property type="entry name" value="Znf_RING/FYVE/PHD"/>
</dbReference>
<dbReference type="GO" id="GO:0006513">
    <property type="term" value="P:protein monoubiquitination"/>
    <property type="evidence" value="ECO:0000318"/>
    <property type="project" value="GO_Central"/>
</dbReference>
<dbReference type="InterPro" id="IPR017907">
    <property type="entry name" value="Znf_RING_CS"/>
</dbReference>
<keyword evidence="5 7" id="KW-0863">Zinc-finger</keyword>
<dbReference type="PANTHER" id="PTHR46077:SF5">
    <property type="entry name" value="RING-TYPE DOMAIN-CONTAINING PROTEIN"/>
    <property type="match status" value="1"/>
</dbReference>
<dbReference type="Gene3D" id="3.30.40.10">
    <property type="entry name" value="Zinc/RING finger domain, C3HC4 (zinc finger)"/>
    <property type="match status" value="1"/>
</dbReference>
<dbReference type="GeneID" id="20200111"/>
<dbReference type="PROSITE" id="PS00518">
    <property type="entry name" value="ZF_RING_1"/>
    <property type="match status" value="1"/>
</dbReference>
<dbReference type="EMBL" id="AMQM01001393">
    <property type="status" value="NOT_ANNOTATED_CDS"/>
    <property type="molecule type" value="Genomic_DNA"/>
</dbReference>
<evidence type="ECO:0000313" key="12">
    <source>
        <dbReference type="Proteomes" id="UP000015101"/>
    </source>
</evidence>
<evidence type="ECO:0000256" key="3">
    <source>
        <dbReference type="ARBA" id="ARBA00022679"/>
    </source>
</evidence>
<evidence type="ECO:0000256" key="6">
    <source>
        <dbReference type="ARBA" id="ARBA00022833"/>
    </source>
</evidence>
<dbReference type="InterPro" id="IPR001841">
    <property type="entry name" value="Znf_RING"/>
</dbReference>
<dbReference type="SMART" id="SM00184">
    <property type="entry name" value="RING"/>
    <property type="match status" value="1"/>
</dbReference>
<dbReference type="GO" id="GO:0008270">
    <property type="term" value="F:zinc ion binding"/>
    <property type="evidence" value="ECO:0007669"/>
    <property type="project" value="UniProtKB-KW"/>
</dbReference>
<feature type="compositionally biased region" description="Acidic residues" evidence="8">
    <location>
        <begin position="202"/>
        <end position="225"/>
    </location>
</feature>
<sequence>MEASFEPTLSYSKLKPDDCVICLRVIQPSRKAKIYGCLHAFCFECIKEWAKKIRSYCPICDQEFSYVLHNLREDGHNDENNFPGDFYLVEYAHVNVLNDDDEEAENDNRIQSNDNEETVHSKDDRALSDDDDDESKESSRNISDRELDEFWDNFGDLSKNSALSDSENKKSDRKSYQQNCKKKDSIGDGDGKRSEEDKKDDSEDDEDDEKDDDDDNDDESDDSDDSGNKNVEATMNVKRKADDDDDEMNELTKKFGRFEFTE</sequence>
<dbReference type="Proteomes" id="UP000015101">
    <property type="component" value="Unassembled WGS sequence"/>
</dbReference>
<evidence type="ECO:0000256" key="4">
    <source>
        <dbReference type="ARBA" id="ARBA00022723"/>
    </source>
</evidence>
<protein>
    <recommendedName>
        <fullName evidence="2">RING-type E3 ubiquitin transferase</fullName>
        <ecNumber evidence="2">2.3.2.27</ecNumber>
    </recommendedName>
</protein>
<dbReference type="EC" id="2.3.2.27" evidence="2"/>
<feature type="domain" description="RING-type" evidence="9">
    <location>
        <begin position="19"/>
        <end position="61"/>
    </location>
</feature>
<evidence type="ECO:0000259" key="9">
    <source>
        <dbReference type="PROSITE" id="PS50089"/>
    </source>
</evidence>
<dbReference type="EMBL" id="KB097495">
    <property type="protein sequence ID" value="ESN96471.1"/>
    <property type="molecule type" value="Genomic_DNA"/>
</dbReference>
<feature type="region of interest" description="Disordered" evidence="8">
    <location>
        <begin position="158"/>
        <end position="248"/>
    </location>
</feature>
<keyword evidence="6" id="KW-0862">Zinc</keyword>
<keyword evidence="12" id="KW-1185">Reference proteome</keyword>
<keyword evidence="4" id="KW-0479">Metal-binding</keyword>
<feature type="compositionally biased region" description="Basic and acidic residues" evidence="8">
    <location>
        <begin position="117"/>
        <end position="128"/>
    </location>
</feature>
<dbReference type="KEGG" id="hro:HELRODRAFT_163538"/>
<dbReference type="Pfam" id="PF13639">
    <property type="entry name" value="zf-RING_2"/>
    <property type="match status" value="1"/>
</dbReference>
<dbReference type="PROSITE" id="PS50089">
    <property type="entry name" value="ZF_RING_2"/>
    <property type="match status" value="1"/>
</dbReference>
<dbReference type="STRING" id="6412.T1EU61"/>
<gene>
    <name evidence="11" type="primary">20200111</name>
    <name evidence="10" type="ORF">HELRODRAFT_163538</name>
</gene>
<reference evidence="10 12" key="2">
    <citation type="journal article" date="2013" name="Nature">
        <title>Insights into bilaterian evolution from three spiralian genomes.</title>
        <authorList>
            <person name="Simakov O."/>
            <person name="Marletaz F."/>
            <person name="Cho S.J."/>
            <person name="Edsinger-Gonzales E."/>
            <person name="Havlak P."/>
            <person name="Hellsten U."/>
            <person name="Kuo D.H."/>
            <person name="Larsson T."/>
            <person name="Lv J."/>
            <person name="Arendt D."/>
            <person name="Savage R."/>
            <person name="Osoegawa K."/>
            <person name="de Jong P."/>
            <person name="Grimwood J."/>
            <person name="Chapman J.A."/>
            <person name="Shapiro H."/>
            <person name="Aerts A."/>
            <person name="Otillar R.P."/>
            <person name="Terry A.Y."/>
            <person name="Boore J.L."/>
            <person name="Grigoriev I.V."/>
            <person name="Lindberg D.R."/>
            <person name="Seaver E.C."/>
            <person name="Weisblat D.A."/>
            <person name="Putnam N.H."/>
            <person name="Rokhsar D.S."/>
        </authorList>
    </citation>
    <scope>NUCLEOTIDE SEQUENCE</scope>
</reference>
<evidence type="ECO:0000256" key="2">
    <source>
        <dbReference type="ARBA" id="ARBA00012483"/>
    </source>
</evidence>
<evidence type="ECO:0000313" key="10">
    <source>
        <dbReference type="EMBL" id="ESN96471.1"/>
    </source>
</evidence>
<evidence type="ECO:0000256" key="7">
    <source>
        <dbReference type="PROSITE-ProRule" id="PRU00175"/>
    </source>
</evidence>
<dbReference type="PANTHER" id="PTHR46077">
    <property type="entry name" value="E3 UBIQUITIN-PROTEIN LIGASE TOPORS"/>
    <property type="match status" value="1"/>
</dbReference>
<accession>T1EU61</accession>
<organism evidence="11 12">
    <name type="scientific">Helobdella robusta</name>
    <name type="common">Californian leech</name>
    <dbReference type="NCBI Taxonomy" id="6412"/>
    <lineage>
        <taxon>Eukaryota</taxon>
        <taxon>Metazoa</taxon>
        <taxon>Spiralia</taxon>
        <taxon>Lophotrochozoa</taxon>
        <taxon>Annelida</taxon>
        <taxon>Clitellata</taxon>
        <taxon>Hirudinea</taxon>
        <taxon>Rhynchobdellida</taxon>
        <taxon>Glossiphoniidae</taxon>
        <taxon>Helobdella</taxon>
    </lineage>
</organism>
<keyword evidence="3" id="KW-0808">Transferase</keyword>
<dbReference type="RefSeq" id="XP_009025627.1">
    <property type="nucleotide sequence ID" value="XM_009027379.1"/>
</dbReference>
<dbReference type="EnsemblMetazoa" id="HelroT163538">
    <property type="protein sequence ID" value="HelroP163538"/>
    <property type="gene ID" value="HelroG163538"/>
</dbReference>
<evidence type="ECO:0000256" key="1">
    <source>
        <dbReference type="ARBA" id="ARBA00000900"/>
    </source>
</evidence>
<evidence type="ECO:0000256" key="8">
    <source>
        <dbReference type="SAM" id="MobiDB-lite"/>
    </source>
</evidence>
<comment type="catalytic activity">
    <reaction evidence="1">
        <text>S-ubiquitinyl-[E2 ubiquitin-conjugating enzyme]-L-cysteine + [acceptor protein]-L-lysine = [E2 ubiquitin-conjugating enzyme]-L-cysteine + N(6)-ubiquitinyl-[acceptor protein]-L-lysine.</text>
        <dbReference type="EC" id="2.3.2.27"/>
    </reaction>
</comment>
<dbReference type="CTD" id="20200111"/>